<name>A0A645AWR5_9ZZZZ</name>
<dbReference type="EMBL" id="VSSQ01016151">
    <property type="protein sequence ID" value="MPM57218.1"/>
    <property type="molecule type" value="Genomic_DNA"/>
</dbReference>
<reference evidence="1" key="1">
    <citation type="submission" date="2019-08" db="EMBL/GenBank/DDBJ databases">
        <authorList>
            <person name="Kucharzyk K."/>
            <person name="Murdoch R.W."/>
            <person name="Higgins S."/>
            <person name="Loffler F."/>
        </authorList>
    </citation>
    <scope>NUCLEOTIDE SEQUENCE</scope>
</reference>
<accession>A0A645AWR5</accession>
<organism evidence="1">
    <name type="scientific">bioreactor metagenome</name>
    <dbReference type="NCBI Taxonomy" id="1076179"/>
    <lineage>
        <taxon>unclassified sequences</taxon>
        <taxon>metagenomes</taxon>
        <taxon>ecological metagenomes</taxon>
    </lineage>
</organism>
<comment type="caution">
    <text evidence="1">The sequence shown here is derived from an EMBL/GenBank/DDBJ whole genome shotgun (WGS) entry which is preliminary data.</text>
</comment>
<sequence length="44" mass="4920">MENKLESDQTIETVGVVKGEKNKAAQKKIHFDCCDNLACARCHL</sequence>
<evidence type="ECO:0000313" key="1">
    <source>
        <dbReference type="EMBL" id="MPM57218.1"/>
    </source>
</evidence>
<dbReference type="AlphaFoldDB" id="A0A645AWR5"/>
<gene>
    <name evidence="1" type="ORF">SDC9_104040</name>
</gene>
<proteinExistence type="predicted"/>
<protein>
    <submittedName>
        <fullName evidence="1">Uncharacterized protein</fullName>
    </submittedName>
</protein>